<organism evidence="2 3">
    <name type="scientific">Daphnia magna</name>
    <dbReference type="NCBI Taxonomy" id="35525"/>
    <lineage>
        <taxon>Eukaryota</taxon>
        <taxon>Metazoa</taxon>
        <taxon>Ecdysozoa</taxon>
        <taxon>Arthropoda</taxon>
        <taxon>Crustacea</taxon>
        <taxon>Branchiopoda</taxon>
        <taxon>Diplostraca</taxon>
        <taxon>Cladocera</taxon>
        <taxon>Anomopoda</taxon>
        <taxon>Daphniidae</taxon>
        <taxon>Daphnia</taxon>
    </lineage>
</organism>
<gene>
    <name evidence="2" type="ORF">APZ42_031227</name>
</gene>
<dbReference type="Proteomes" id="UP000076858">
    <property type="component" value="Unassembled WGS sequence"/>
</dbReference>
<name>A0A164N1L7_9CRUS</name>
<keyword evidence="1" id="KW-0812">Transmembrane</keyword>
<dbReference type="EMBL" id="LRGB01002901">
    <property type="protein sequence ID" value="KZS05568.1"/>
    <property type="molecule type" value="Genomic_DNA"/>
</dbReference>
<evidence type="ECO:0000256" key="1">
    <source>
        <dbReference type="SAM" id="Phobius"/>
    </source>
</evidence>
<keyword evidence="1" id="KW-0472">Membrane</keyword>
<dbReference type="AlphaFoldDB" id="A0A164N1L7"/>
<protein>
    <submittedName>
        <fullName evidence="2">Uncharacterized protein</fullName>
    </submittedName>
</protein>
<accession>A0A164N1L7</accession>
<sequence length="64" mass="7488">MSLCVPVPACTYPIVCVCLCVCVCVTRLAKIRIRSQVCSRNWWQKQKHFRQKENDDHIQYGQCT</sequence>
<evidence type="ECO:0000313" key="2">
    <source>
        <dbReference type="EMBL" id="KZS05568.1"/>
    </source>
</evidence>
<keyword evidence="1" id="KW-1133">Transmembrane helix</keyword>
<keyword evidence="3" id="KW-1185">Reference proteome</keyword>
<comment type="caution">
    <text evidence="2">The sequence shown here is derived from an EMBL/GenBank/DDBJ whole genome shotgun (WGS) entry which is preliminary data.</text>
</comment>
<proteinExistence type="predicted"/>
<feature type="transmembrane region" description="Helical" evidence="1">
    <location>
        <begin position="12"/>
        <end position="29"/>
    </location>
</feature>
<evidence type="ECO:0000313" key="3">
    <source>
        <dbReference type="Proteomes" id="UP000076858"/>
    </source>
</evidence>
<reference evidence="2 3" key="1">
    <citation type="submission" date="2016-03" db="EMBL/GenBank/DDBJ databases">
        <title>EvidentialGene: Evidence-directed Construction of Genes on Genomes.</title>
        <authorList>
            <person name="Gilbert D.G."/>
            <person name="Choi J.-H."/>
            <person name="Mockaitis K."/>
            <person name="Colbourne J."/>
            <person name="Pfrender M."/>
        </authorList>
    </citation>
    <scope>NUCLEOTIDE SEQUENCE [LARGE SCALE GENOMIC DNA]</scope>
    <source>
        <strain evidence="2 3">Xinb3</strain>
        <tissue evidence="2">Complete organism</tissue>
    </source>
</reference>